<gene>
    <name evidence="2" type="ORF">CVO96_04255</name>
</gene>
<keyword evidence="3" id="KW-1185">Reference proteome</keyword>
<protein>
    <submittedName>
        <fullName evidence="2">Uncharacterized protein</fullName>
    </submittedName>
</protein>
<proteinExistence type="predicted"/>
<dbReference type="Proteomes" id="UP000236379">
    <property type="component" value="Unassembled WGS sequence"/>
</dbReference>
<feature type="compositionally biased region" description="Polar residues" evidence="1">
    <location>
        <begin position="1"/>
        <end position="20"/>
    </location>
</feature>
<comment type="caution">
    <text evidence="2">The sequence shown here is derived from an EMBL/GenBank/DDBJ whole genome shotgun (WGS) entry which is preliminary data.</text>
</comment>
<accession>A0A2K3UVV7</accession>
<dbReference type="AlphaFoldDB" id="A0A2K3UVV7"/>
<dbReference type="OrthoDB" id="72549at2"/>
<evidence type="ECO:0000313" key="3">
    <source>
        <dbReference type="Proteomes" id="UP000236379"/>
    </source>
</evidence>
<feature type="region of interest" description="Disordered" evidence="1">
    <location>
        <begin position="1"/>
        <end position="69"/>
    </location>
</feature>
<evidence type="ECO:0000256" key="1">
    <source>
        <dbReference type="SAM" id="MobiDB-lite"/>
    </source>
</evidence>
<organism evidence="2 3">
    <name type="scientific">Deinococcus koreensis</name>
    <dbReference type="NCBI Taxonomy" id="2054903"/>
    <lineage>
        <taxon>Bacteria</taxon>
        <taxon>Thermotogati</taxon>
        <taxon>Deinococcota</taxon>
        <taxon>Deinococci</taxon>
        <taxon>Deinococcales</taxon>
        <taxon>Deinococcaceae</taxon>
        <taxon>Deinococcus</taxon>
    </lineage>
</organism>
<dbReference type="RefSeq" id="WP_103310688.1">
    <property type="nucleotide sequence ID" value="NZ_PPPD01000001.1"/>
</dbReference>
<reference evidence="2 3" key="1">
    <citation type="submission" date="2018-01" db="EMBL/GenBank/DDBJ databases">
        <title>Deinococcus koreensis sp. nov., a radiation-resistant bacterium isolated from river water.</title>
        <authorList>
            <person name="Choi A."/>
        </authorList>
    </citation>
    <scope>NUCLEOTIDE SEQUENCE [LARGE SCALE GENOMIC DNA]</scope>
    <source>
        <strain evidence="2 3">SJW1-2</strain>
    </source>
</reference>
<sequence length="69" mass="7173">MGQEKPQTTEQGTGVSTPETMDTHGGGDASTHGVNTNLDPNMQGGPATPADRAATEEIERQHVQDTGPE</sequence>
<evidence type="ECO:0000313" key="2">
    <source>
        <dbReference type="EMBL" id="PNY80679.1"/>
    </source>
</evidence>
<dbReference type="EMBL" id="PPPD01000001">
    <property type="protein sequence ID" value="PNY80679.1"/>
    <property type="molecule type" value="Genomic_DNA"/>
</dbReference>
<feature type="compositionally biased region" description="Basic and acidic residues" evidence="1">
    <location>
        <begin position="53"/>
        <end position="63"/>
    </location>
</feature>
<name>A0A2K3UVV7_9DEIO</name>